<gene>
    <name evidence="1" type="ORF">DBV05_g6080</name>
</gene>
<dbReference type="Proteomes" id="UP000325902">
    <property type="component" value="Unassembled WGS sequence"/>
</dbReference>
<protein>
    <submittedName>
        <fullName evidence="1">Uncharacterized protein</fullName>
    </submittedName>
</protein>
<sequence length="162" mass="18866">MSRENADSRDAKRNEVDELIQKTTEVNRTIVELDAQLAHVAAQLNDKRTRGKDERIIIKKFFGKDEGSMSIENKALVKLREEDVKGMQNVLKKFEESMYNEIKQIYSETVTPAEVAEEIGRHVDENSEIGEYCRWLKENVPIDEKEKEEMKQKLRQLLKGPD</sequence>
<dbReference type="AlphaFoldDB" id="A0A5N5DC34"/>
<reference evidence="1 2" key="1">
    <citation type="journal article" date="2019" name="Sci. Rep.">
        <title>A multi-omics analysis of the grapevine pathogen Lasiodiplodia theobromae reveals that temperature affects the expression of virulence- and pathogenicity-related genes.</title>
        <authorList>
            <person name="Felix C."/>
            <person name="Meneses R."/>
            <person name="Goncalves M.F.M."/>
            <person name="Tilleman L."/>
            <person name="Duarte A.S."/>
            <person name="Jorrin-Novo J.V."/>
            <person name="Van de Peer Y."/>
            <person name="Deforce D."/>
            <person name="Van Nieuwerburgh F."/>
            <person name="Esteves A.C."/>
            <person name="Alves A."/>
        </authorList>
    </citation>
    <scope>NUCLEOTIDE SEQUENCE [LARGE SCALE GENOMIC DNA]</scope>
    <source>
        <strain evidence="1 2">LA-SOL3</strain>
    </source>
</reference>
<accession>A0A5N5DC34</accession>
<dbReference type="EMBL" id="VCHE01000034">
    <property type="protein sequence ID" value="KAB2575271.1"/>
    <property type="molecule type" value="Genomic_DNA"/>
</dbReference>
<proteinExistence type="predicted"/>
<keyword evidence="2" id="KW-1185">Reference proteome</keyword>
<evidence type="ECO:0000313" key="2">
    <source>
        <dbReference type="Proteomes" id="UP000325902"/>
    </source>
</evidence>
<name>A0A5N5DC34_9PEZI</name>
<organism evidence="1 2">
    <name type="scientific">Lasiodiplodia theobromae</name>
    <dbReference type="NCBI Taxonomy" id="45133"/>
    <lineage>
        <taxon>Eukaryota</taxon>
        <taxon>Fungi</taxon>
        <taxon>Dikarya</taxon>
        <taxon>Ascomycota</taxon>
        <taxon>Pezizomycotina</taxon>
        <taxon>Dothideomycetes</taxon>
        <taxon>Dothideomycetes incertae sedis</taxon>
        <taxon>Botryosphaeriales</taxon>
        <taxon>Botryosphaeriaceae</taxon>
        <taxon>Lasiodiplodia</taxon>
    </lineage>
</organism>
<evidence type="ECO:0000313" key="1">
    <source>
        <dbReference type="EMBL" id="KAB2575271.1"/>
    </source>
</evidence>
<comment type="caution">
    <text evidence="1">The sequence shown here is derived from an EMBL/GenBank/DDBJ whole genome shotgun (WGS) entry which is preliminary data.</text>
</comment>